<dbReference type="Proteomes" id="UP001597295">
    <property type="component" value="Unassembled WGS sequence"/>
</dbReference>
<protein>
    <submittedName>
        <fullName evidence="1">Uncharacterized protein</fullName>
    </submittedName>
</protein>
<proteinExistence type="predicted"/>
<sequence length="44" mass="4635">MTKPVTGSAAQMLQTLVKNITIAAAAAGKEQTVKSSGKKRFSRE</sequence>
<comment type="caution">
    <text evidence="1">The sequence shown here is derived from an EMBL/GenBank/DDBJ whole genome shotgun (WGS) entry which is preliminary data.</text>
</comment>
<accession>A0ABW5DW41</accession>
<keyword evidence="2" id="KW-1185">Reference proteome</keyword>
<dbReference type="RefSeq" id="WP_379877796.1">
    <property type="nucleotide sequence ID" value="NZ_JBHUIP010000014.1"/>
</dbReference>
<dbReference type="EMBL" id="JBHUIP010000014">
    <property type="protein sequence ID" value="MFD2264686.1"/>
    <property type="molecule type" value="Genomic_DNA"/>
</dbReference>
<gene>
    <name evidence="1" type="ORF">ACFSM5_17405</name>
</gene>
<reference evidence="2" key="1">
    <citation type="journal article" date="2019" name="Int. J. Syst. Evol. Microbiol.">
        <title>The Global Catalogue of Microorganisms (GCM) 10K type strain sequencing project: providing services to taxonomists for standard genome sequencing and annotation.</title>
        <authorList>
            <consortium name="The Broad Institute Genomics Platform"/>
            <consortium name="The Broad Institute Genome Sequencing Center for Infectious Disease"/>
            <person name="Wu L."/>
            <person name="Ma J."/>
        </authorList>
    </citation>
    <scope>NUCLEOTIDE SEQUENCE [LARGE SCALE GENOMIC DNA]</scope>
    <source>
        <strain evidence="2">CGMCC 1.19062</strain>
    </source>
</reference>
<evidence type="ECO:0000313" key="1">
    <source>
        <dbReference type="EMBL" id="MFD2264686.1"/>
    </source>
</evidence>
<evidence type="ECO:0000313" key="2">
    <source>
        <dbReference type="Proteomes" id="UP001597295"/>
    </source>
</evidence>
<name>A0ABW5DW41_9PROT</name>
<organism evidence="1 2">
    <name type="scientific">Lacibacterium aquatile</name>
    <dbReference type="NCBI Taxonomy" id="1168082"/>
    <lineage>
        <taxon>Bacteria</taxon>
        <taxon>Pseudomonadati</taxon>
        <taxon>Pseudomonadota</taxon>
        <taxon>Alphaproteobacteria</taxon>
        <taxon>Rhodospirillales</taxon>
        <taxon>Rhodospirillaceae</taxon>
    </lineage>
</organism>